<dbReference type="GeneID" id="136803027"/>
<dbReference type="SMART" id="SM00320">
    <property type="entry name" value="WD40"/>
    <property type="match status" value="6"/>
</dbReference>
<dbReference type="GO" id="GO:0031145">
    <property type="term" value="P:anaphase-promoting complex-dependent catabolic process"/>
    <property type="evidence" value="ECO:0007669"/>
    <property type="project" value="TreeGrafter"/>
</dbReference>
<dbReference type="InterPro" id="IPR015943">
    <property type="entry name" value="WD40/YVTN_repeat-like_dom_sf"/>
</dbReference>
<evidence type="ECO:0000313" key="10">
    <source>
        <dbReference type="EnsemblMetazoa" id="CLYHEMP011038.1"/>
    </source>
</evidence>
<evidence type="ECO:0000256" key="6">
    <source>
        <dbReference type="ARBA" id="ARBA00023306"/>
    </source>
</evidence>
<feature type="repeat" description="WD" evidence="7">
    <location>
        <begin position="301"/>
        <end position="342"/>
    </location>
</feature>
<keyword evidence="6" id="KW-0131">Cell cycle</keyword>
<dbReference type="InterPro" id="IPR033010">
    <property type="entry name" value="Cdc20/Fizzy"/>
</dbReference>
<dbReference type="SUPFAM" id="SSF50978">
    <property type="entry name" value="WD40 repeat-like"/>
    <property type="match status" value="1"/>
</dbReference>
<comment type="similarity">
    <text evidence="1">Belongs to the WD repeat CDC20/Fizzy family.</text>
</comment>
<organism evidence="10 11">
    <name type="scientific">Clytia hemisphaerica</name>
    <dbReference type="NCBI Taxonomy" id="252671"/>
    <lineage>
        <taxon>Eukaryota</taxon>
        <taxon>Metazoa</taxon>
        <taxon>Cnidaria</taxon>
        <taxon>Hydrozoa</taxon>
        <taxon>Hydroidolina</taxon>
        <taxon>Leptothecata</taxon>
        <taxon>Obeliida</taxon>
        <taxon>Clytiidae</taxon>
        <taxon>Clytia</taxon>
    </lineage>
</organism>
<dbReference type="PROSITE" id="PS00678">
    <property type="entry name" value="WD_REPEATS_1"/>
    <property type="match status" value="1"/>
</dbReference>
<dbReference type="OrthoDB" id="10263272at2759"/>
<dbReference type="GO" id="GO:0051301">
    <property type="term" value="P:cell division"/>
    <property type="evidence" value="ECO:0007669"/>
    <property type="project" value="UniProtKB-KW"/>
</dbReference>
<evidence type="ECO:0000313" key="11">
    <source>
        <dbReference type="Proteomes" id="UP000594262"/>
    </source>
</evidence>
<dbReference type="AlphaFoldDB" id="A0A7M5V7P5"/>
<feature type="region of interest" description="Disordered" evidence="8">
    <location>
        <begin position="1"/>
        <end position="68"/>
    </location>
</feature>
<dbReference type="GO" id="GO:0010997">
    <property type="term" value="F:anaphase-promoting complex binding"/>
    <property type="evidence" value="ECO:0007669"/>
    <property type="project" value="InterPro"/>
</dbReference>
<dbReference type="InterPro" id="IPR036322">
    <property type="entry name" value="WD40_repeat_dom_sf"/>
</dbReference>
<keyword evidence="3" id="KW-0132">Cell division</keyword>
<feature type="repeat" description="WD" evidence="7">
    <location>
        <begin position="218"/>
        <end position="259"/>
    </location>
</feature>
<dbReference type="Proteomes" id="UP000594262">
    <property type="component" value="Unplaced"/>
</dbReference>
<name>A0A7M5V7P5_9CNID</name>
<proteinExistence type="inferred from homology"/>
<dbReference type="InterPro" id="IPR056150">
    <property type="entry name" value="WD40_CDC20-Fz"/>
</dbReference>
<dbReference type="GO" id="GO:1905786">
    <property type="term" value="P:positive regulation of anaphase-promoting complex-dependent catabolic process"/>
    <property type="evidence" value="ECO:0007669"/>
    <property type="project" value="TreeGrafter"/>
</dbReference>
<feature type="compositionally biased region" description="Low complexity" evidence="8">
    <location>
        <begin position="39"/>
        <end position="58"/>
    </location>
</feature>
<dbReference type="PANTHER" id="PTHR19918:SF8">
    <property type="entry name" value="FI02843P"/>
    <property type="match status" value="1"/>
</dbReference>
<feature type="domain" description="CDC20/Fizzy WD40" evidence="9">
    <location>
        <begin position="169"/>
        <end position="475"/>
    </location>
</feature>
<dbReference type="EnsemblMetazoa" id="CLYHEMT011038.1">
    <property type="protein sequence ID" value="CLYHEMP011038.1"/>
    <property type="gene ID" value="CLYHEMG011038"/>
</dbReference>
<dbReference type="PROSITE" id="PS50294">
    <property type="entry name" value="WD_REPEATS_REGION"/>
    <property type="match status" value="2"/>
</dbReference>
<evidence type="ECO:0000256" key="1">
    <source>
        <dbReference type="ARBA" id="ARBA00006445"/>
    </source>
</evidence>
<dbReference type="Gene3D" id="2.130.10.10">
    <property type="entry name" value="YVTN repeat-like/Quinoprotein amine dehydrogenase"/>
    <property type="match status" value="1"/>
</dbReference>
<protein>
    <recommendedName>
        <fullName evidence="9">CDC20/Fizzy WD40 domain-containing protein</fullName>
    </recommendedName>
</protein>
<dbReference type="InterPro" id="IPR019775">
    <property type="entry name" value="WD40_repeat_CS"/>
</dbReference>
<keyword evidence="2 7" id="KW-0853">WD repeat</keyword>
<dbReference type="Pfam" id="PF24807">
    <property type="entry name" value="WD40_CDC20-Fz"/>
    <property type="match status" value="1"/>
</dbReference>
<evidence type="ECO:0000256" key="8">
    <source>
        <dbReference type="SAM" id="MobiDB-lite"/>
    </source>
</evidence>
<evidence type="ECO:0000256" key="5">
    <source>
        <dbReference type="ARBA" id="ARBA00022776"/>
    </source>
</evidence>
<dbReference type="GO" id="GO:1990757">
    <property type="term" value="F:ubiquitin ligase activator activity"/>
    <property type="evidence" value="ECO:0007669"/>
    <property type="project" value="TreeGrafter"/>
</dbReference>
<dbReference type="PROSITE" id="PS50082">
    <property type="entry name" value="WD_REPEATS_2"/>
    <property type="match status" value="3"/>
</dbReference>
<keyword evidence="4" id="KW-0677">Repeat</keyword>
<dbReference type="PANTHER" id="PTHR19918">
    <property type="entry name" value="CELL DIVISION CYCLE 20 CDC20 FIZZY -RELATED"/>
    <property type="match status" value="1"/>
</dbReference>
<accession>A0A7M5V7P5</accession>
<feature type="compositionally biased region" description="Basic and acidic residues" evidence="8">
    <location>
        <begin position="483"/>
        <end position="494"/>
    </location>
</feature>
<feature type="region of interest" description="Disordered" evidence="8">
    <location>
        <begin position="483"/>
        <end position="504"/>
    </location>
</feature>
<reference evidence="10" key="1">
    <citation type="submission" date="2021-01" db="UniProtKB">
        <authorList>
            <consortium name="EnsemblMetazoa"/>
        </authorList>
    </citation>
    <scope>IDENTIFICATION</scope>
</reference>
<evidence type="ECO:0000256" key="3">
    <source>
        <dbReference type="ARBA" id="ARBA00022618"/>
    </source>
</evidence>
<dbReference type="InterPro" id="IPR001680">
    <property type="entry name" value="WD40_rpt"/>
</dbReference>
<evidence type="ECO:0000259" key="9">
    <source>
        <dbReference type="Pfam" id="PF24807"/>
    </source>
</evidence>
<evidence type="ECO:0000256" key="4">
    <source>
        <dbReference type="ARBA" id="ARBA00022737"/>
    </source>
</evidence>
<feature type="repeat" description="WD" evidence="7">
    <location>
        <begin position="444"/>
        <end position="476"/>
    </location>
</feature>
<evidence type="ECO:0000256" key="7">
    <source>
        <dbReference type="PROSITE-ProRule" id="PRU00221"/>
    </source>
</evidence>
<dbReference type="GO" id="GO:0005680">
    <property type="term" value="C:anaphase-promoting complex"/>
    <property type="evidence" value="ECO:0007669"/>
    <property type="project" value="TreeGrafter"/>
</dbReference>
<sequence>MAERKSMLQKGGYREPLSPISLSQAASRTPMRKKTSNMTAKTPTAKTPLAKTPGKKGTSISNSSTSDYDRFIPNRALMNNKLGHHMLMKLKKNEETEDDTDKEDFSELMRQNLNGEIEKTGARILQMKIKAPQTKEGEVATKMLYTKSKPTPAKFKSTRHIPSVADKILDAPEIVDDYYLNLLDWGQNGLIAVPLYNAIYLWNSESGTVEELFGESPITDDNIMVTSVKWITEGMHIAVGMSNGNIELWDAAVNKRVRSMGGHPTRVGSLDWNQHILTSGARSGSIFNHDVRVASHHVSSFLHHTQEICGLQWSPNGKLLASGGNDNVLNVWDMASTSNGNATTNDAGVNEVRTPLHSLCEHMAAVKAVSWCPWQRNVLASGGGTVDRHIRIWNAQTGTCLNSLDTMNQISGILWSDTYKEIICSHANQMTIWKYPSMTRETELTGHTGRILNITSSPNGVFVASAGADETLRLWKCFEADQKKTRPAKKDDSRGPISSDNNLR</sequence>
<dbReference type="RefSeq" id="XP_066915879.1">
    <property type="nucleotide sequence ID" value="XM_067059778.1"/>
</dbReference>
<evidence type="ECO:0000256" key="2">
    <source>
        <dbReference type="ARBA" id="ARBA00022574"/>
    </source>
</evidence>
<keyword evidence="11" id="KW-1185">Reference proteome</keyword>
<keyword evidence="5" id="KW-0498">Mitosis</keyword>